<organism evidence="2 3">
    <name type="scientific">Lactuca saligna</name>
    <name type="common">Willowleaf lettuce</name>
    <dbReference type="NCBI Taxonomy" id="75948"/>
    <lineage>
        <taxon>Eukaryota</taxon>
        <taxon>Viridiplantae</taxon>
        <taxon>Streptophyta</taxon>
        <taxon>Embryophyta</taxon>
        <taxon>Tracheophyta</taxon>
        <taxon>Spermatophyta</taxon>
        <taxon>Magnoliopsida</taxon>
        <taxon>eudicotyledons</taxon>
        <taxon>Gunneridae</taxon>
        <taxon>Pentapetalae</taxon>
        <taxon>asterids</taxon>
        <taxon>campanulids</taxon>
        <taxon>Asterales</taxon>
        <taxon>Asteraceae</taxon>
        <taxon>Cichorioideae</taxon>
        <taxon>Cichorieae</taxon>
        <taxon>Lactucinae</taxon>
        <taxon>Lactuca</taxon>
    </lineage>
</organism>
<evidence type="ECO:0000313" key="3">
    <source>
        <dbReference type="Proteomes" id="UP001177003"/>
    </source>
</evidence>
<sequence length="104" mass="11050">MPTPIQTPTVYQGESSSNFETNVLSQPSLLVKITQSLGERLTILEKGVPEVIYNLGEDDYMVTDEIPPNSPSDNPPSPPLPSSNSPPPSQPPPHTPSPPPGSPP</sequence>
<keyword evidence="3" id="KW-1185">Reference proteome</keyword>
<name>A0AA36E311_LACSI</name>
<accession>A0AA36E311</accession>
<protein>
    <submittedName>
        <fullName evidence="2">Uncharacterized protein</fullName>
    </submittedName>
</protein>
<dbReference type="EMBL" id="OX465080">
    <property type="protein sequence ID" value="CAI9281126.1"/>
    <property type="molecule type" value="Genomic_DNA"/>
</dbReference>
<evidence type="ECO:0000256" key="1">
    <source>
        <dbReference type="SAM" id="MobiDB-lite"/>
    </source>
</evidence>
<reference evidence="2" key="1">
    <citation type="submission" date="2023-04" db="EMBL/GenBank/DDBJ databases">
        <authorList>
            <person name="Vijverberg K."/>
            <person name="Xiong W."/>
            <person name="Schranz E."/>
        </authorList>
    </citation>
    <scope>NUCLEOTIDE SEQUENCE</scope>
</reference>
<dbReference type="Proteomes" id="UP001177003">
    <property type="component" value="Chromosome 4"/>
</dbReference>
<proteinExistence type="predicted"/>
<dbReference type="AlphaFoldDB" id="A0AA36E311"/>
<feature type="region of interest" description="Disordered" evidence="1">
    <location>
        <begin position="59"/>
        <end position="104"/>
    </location>
</feature>
<feature type="compositionally biased region" description="Pro residues" evidence="1">
    <location>
        <begin position="68"/>
        <end position="104"/>
    </location>
</feature>
<evidence type="ECO:0000313" key="2">
    <source>
        <dbReference type="EMBL" id="CAI9281126.1"/>
    </source>
</evidence>
<gene>
    <name evidence="2" type="ORF">LSALG_LOCUS20840</name>
</gene>